<organism evidence="2 3">
    <name type="scientific">Dendrothele bispora (strain CBS 962.96)</name>
    <dbReference type="NCBI Taxonomy" id="1314807"/>
    <lineage>
        <taxon>Eukaryota</taxon>
        <taxon>Fungi</taxon>
        <taxon>Dikarya</taxon>
        <taxon>Basidiomycota</taxon>
        <taxon>Agaricomycotina</taxon>
        <taxon>Agaricomycetes</taxon>
        <taxon>Agaricomycetidae</taxon>
        <taxon>Agaricales</taxon>
        <taxon>Agaricales incertae sedis</taxon>
        <taxon>Dendrothele</taxon>
    </lineage>
</organism>
<sequence>MPRSQRAARNRRTRRRGKAVPKKRGNPGYFLGGPLELLESYFPRYYQSSGNRQGFWSEFWGDWDTTYSRQLTQEEVEEVEEIKRRHGIEQGSKIRVPVDDDDSEEDDDSDKERNPAESAPKVDSGTGDTTNQIATDASSTATKEPNASIEASNQISIAPTDPSTPAGPSNVPAGSSDAPAGPSNAPAGPSNAPAGPSNVPAASTSKASEREKVKVKEKAAAVKPKKRGGKLQRTEEENVLLARAADTEKIKRWFSTRSTKEKANRQSDMEGFIQTLNDQAVGVHPRYPIDFKFYQRHPDFRDKIAAAFKEEHPEIGGGHPEQLKTYTALVRHMFEEESEEVRERIKKEAEEEYRAEVVEYERRLETGIFDVSDVELLQRRRVQMGSLLQNILTGFGKATGTYISVVIMGEDPNPEDDDRIFTSSVQIGTTPGSNPQRFHEWDPTGFRMQHVKSFAEFFRACSRLRKGLEAEPPTHGRYSPETVDAVPNPVIPSAETNDDGSGGNDGTRQPQGKKDKGKQKAGPSRKRKTKGRGSEEEDEAESSEGSGEESADGFQTETDDEDQEEEEEREVEKTPPTTPKLKRGRRILPAMQEELDTMSDRERRRKMRELSQMGKDDFERANIDARNRGLMRQVDLPRVMGELEDSLPKSKKKGKKGTAKEKKETEKEKKEKKGKEKAVAKETQQTRRSTRLRMDAVVINKPPSRAGPSGSGAQDVGHDEDAMVVDEPAHSSAHSSAAILPLPTNAPECMRILHSLVLKLPPSLEQPQDDDPLAALYREEPWGEDMSTRDAWETWNGILDTLLQKRSMETQEEYNARLVKGGKKGTEALYRALAHVMEKVVFDPDMLEGKVLRLNGAILATCPGIGNEPVSSPPPPPSAPIHAPPVPAAPLVPAAPVSTPVPETPPVISKATTPVPAVVDVPENATLDLPQIETIDVPPITTLEVPQTAAADDEAPVDEAPVDEAPVALFPLLTRERVVRFRWVQEMEQYLRAPDVVGDDWKDVVDALMSLEALYGFKSPLKGPFVYTIGVQRGRADRIPAPLPSLTPAEFQVQLVAWWNELMPDWRKLEKDSKELEDRDWKREIGGSWGGLVMPGNNGLYSIVACLRWWLLMEVDFVEVEGVEVHLYGQSLLQEMD</sequence>
<feature type="region of interest" description="Disordered" evidence="1">
    <location>
        <begin position="1"/>
        <end position="30"/>
    </location>
</feature>
<dbReference type="AlphaFoldDB" id="A0A4S8KT90"/>
<feature type="region of interest" description="Disordered" evidence="1">
    <location>
        <begin position="470"/>
        <end position="689"/>
    </location>
</feature>
<accession>A0A4S8KT90</accession>
<feature type="compositionally biased region" description="Acidic residues" evidence="1">
    <location>
        <begin position="99"/>
        <end position="109"/>
    </location>
</feature>
<feature type="compositionally biased region" description="Basic residues" evidence="1">
    <location>
        <begin position="515"/>
        <end position="531"/>
    </location>
</feature>
<dbReference type="EMBL" id="ML180161">
    <property type="protein sequence ID" value="THU78628.1"/>
    <property type="molecule type" value="Genomic_DNA"/>
</dbReference>
<feature type="compositionally biased region" description="Basic and acidic residues" evidence="1">
    <location>
        <begin position="658"/>
        <end position="680"/>
    </location>
</feature>
<dbReference type="PANTHER" id="PTHR48125:SF12">
    <property type="entry name" value="AT HOOK TRANSCRIPTION FACTOR FAMILY-RELATED"/>
    <property type="match status" value="1"/>
</dbReference>
<dbReference type="Proteomes" id="UP000297245">
    <property type="component" value="Unassembled WGS sequence"/>
</dbReference>
<reference evidence="2 3" key="1">
    <citation type="journal article" date="2019" name="Nat. Ecol. Evol.">
        <title>Megaphylogeny resolves global patterns of mushroom evolution.</title>
        <authorList>
            <person name="Varga T."/>
            <person name="Krizsan K."/>
            <person name="Foldi C."/>
            <person name="Dima B."/>
            <person name="Sanchez-Garcia M."/>
            <person name="Sanchez-Ramirez S."/>
            <person name="Szollosi G.J."/>
            <person name="Szarkandi J.G."/>
            <person name="Papp V."/>
            <person name="Albert L."/>
            <person name="Andreopoulos W."/>
            <person name="Angelini C."/>
            <person name="Antonin V."/>
            <person name="Barry K.W."/>
            <person name="Bougher N.L."/>
            <person name="Buchanan P."/>
            <person name="Buyck B."/>
            <person name="Bense V."/>
            <person name="Catcheside P."/>
            <person name="Chovatia M."/>
            <person name="Cooper J."/>
            <person name="Damon W."/>
            <person name="Desjardin D."/>
            <person name="Finy P."/>
            <person name="Geml J."/>
            <person name="Haridas S."/>
            <person name="Hughes K."/>
            <person name="Justo A."/>
            <person name="Karasinski D."/>
            <person name="Kautmanova I."/>
            <person name="Kiss B."/>
            <person name="Kocsube S."/>
            <person name="Kotiranta H."/>
            <person name="LaButti K.M."/>
            <person name="Lechner B.E."/>
            <person name="Liimatainen K."/>
            <person name="Lipzen A."/>
            <person name="Lukacs Z."/>
            <person name="Mihaltcheva S."/>
            <person name="Morgado L.N."/>
            <person name="Niskanen T."/>
            <person name="Noordeloos M.E."/>
            <person name="Ohm R.A."/>
            <person name="Ortiz-Santana B."/>
            <person name="Ovrebo C."/>
            <person name="Racz N."/>
            <person name="Riley R."/>
            <person name="Savchenko A."/>
            <person name="Shiryaev A."/>
            <person name="Soop K."/>
            <person name="Spirin V."/>
            <person name="Szebenyi C."/>
            <person name="Tomsovsky M."/>
            <person name="Tulloss R.E."/>
            <person name="Uehling J."/>
            <person name="Grigoriev I.V."/>
            <person name="Vagvolgyi C."/>
            <person name="Papp T."/>
            <person name="Martin F.M."/>
            <person name="Miettinen O."/>
            <person name="Hibbett D.S."/>
            <person name="Nagy L.G."/>
        </authorList>
    </citation>
    <scope>NUCLEOTIDE SEQUENCE [LARGE SCALE GENOMIC DNA]</scope>
    <source>
        <strain evidence="2 3">CBS 962.96</strain>
    </source>
</reference>
<feature type="compositionally biased region" description="Basic and acidic residues" evidence="1">
    <location>
        <begin position="207"/>
        <end position="220"/>
    </location>
</feature>
<feature type="compositionally biased region" description="Basic and acidic residues" evidence="1">
    <location>
        <begin position="614"/>
        <end position="627"/>
    </location>
</feature>
<name>A0A4S8KT90_DENBC</name>
<feature type="compositionally biased region" description="Low complexity" evidence="1">
    <location>
        <begin position="172"/>
        <end position="198"/>
    </location>
</feature>
<evidence type="ECO:0000256" key="1">
    <source>
        <dbReference type="SAM" id="MobiDB-lite"/>
    </source>
</evidence>
<dbReference type="PANTHER" id="PTHR48125">
    <property type="entry name" value="LP07818P1"/>
    <property type="match status" value="1"/>
</dbReference>
<keyword evidence="3" id="KW-1185">Reference proteome</keyword>
<gene>
    <name evidence="2" type="ORF">K435DRAFT_887023</name>
</gene>
<proteinExistence type="predicted"/>
<evidence type="ECO:0000313" key="2">
    <source>
        <dbReference type="EMBL" id="THU78628.1"/>
    </source>
</evidence>
<feature type="compositionally biased region" description="Basic residues" evidence="1">
    <location>
        <begin position="1"/>
        <end position="25"/>
    </location>
</feature>
<feature type="compositionally biased region" description="Acidic residues" evidence="1">
    <location>
        <begin position="535"/>
        <end position="569"/>
    </location>
</feature>
<evidence type="ECO:0000313" key="3">
    <source>
        <dbReference type="Proteomes" id="UP000297245"/>
    </source>
</evidence>
<protein>
    <submittedName>
        <fullName evidence="2">Uncharacterized protein</fullName>
    </submittedName>
</protein>
<feature type="compositionally biased region" description="Polar residues" evidence="1">
    <location>
        <begin position="126"/>
        <end position="167"/>
    </location>
</feature>
<feature type="region of interest" description="Disordered" evidence="1">
    <location>
        <begin position="81"/>
        <end position="234"/>
    </location>
</feature>
<dbReference type="OrthoDB" id="2803783at2759"/>